<dbReference type="PROSITE" id="PS01273">
    <property type="entry name" value="COA_TRANSF_1"/>
    <property type="match status" value="1"/>
</dbReference>
<protein>
    <recommendedName>
        <fullName evidence="7">Succinyl-CoA:3-ketoacid-coenzyme A transferase</fullName>
        <ecNumber evidence="7">2.8.3.5</ecNumber>
    </recommendedName>
</protein>
<reference evidence="9" key="1">
    <citation type="submission" date="2020-05" db="UniProtKB">
        <authorList>
            <consortium name="EnsemblMetazoa"/>
        </authorList>
    </citation>
    <scope>IDENTIFICATION</scope>
    <source>
        <strain evidence="9">Jacobina</strain>
    </source>
</reference>
<keyword evidence="4 7" id="KW-0808">Transferase</keyword>
<dbReference type="Gene3D" id="3.40.1080.10">
    <property type="entry name" value="Glutaconate Coenzyme A-transferase"/>
    <property type="match status" value="2"/>
</dbReference>
<dbReference type="InterPro" id="IPR004165">
    <property type="entry name" value="CoA_trans_fam_I"/>
</dbReference>
<dbReference type="NCBIfam" id="TIGR02429">
    <property type="entry name" value="pcaI_scoA_fam"/>
    <property type="match status" value="1"/>
</dbReference>
<comment type="function">
    <text evidence="7">Key enzyme for ketone body catabolism. Transfers the CoA moiety from succinate to acetoacetate. Formation of the enzyme-CoA intermediate proceeds via an unstable anhydride species formed between the carboxylate groups of the enzyme and substrate.</text>
</comment>
<dbReference type="VEuPathDB" id="VectorBase:LLOJ006055"/>
<evidence type="ECO:0000256" key="8">
    <source>
        <dbReference type="PIRSR" id="PIRSR000858-1"/>
    </source>
</evidence>
<dbReference type="NCBIfam" id="TIGR02428">
    <property type="entry name" value="pcaJ_scoB_fam"/>
    <property type="match status" value="1"/>
</dbReference>
<dbReference type="PANTHER" id="PTHR13707">
    <property type="entry name" value="KETOACID-COENZYME A TRANSFERASE"/>
    <property type="match status" value="1"/>
</dbReference>
<dbReference type="InterPro" id="IPR014388">
    <property type="entry name" value="3-oxoacid_CoA-transferase"/>
</dbReference>
<dbReference type="Pfam" id="PF01144">
    <property type="entry name" value="CoA_trans"/>
    <property type="match status" value="2"/>
</dbReference>
<proteinExistence type="inferred from homology"/>
<sequence>MLHDRVPNFQRCRTKFSVKSRTHHRSSFSSHSCGLARVFLNFPRNSHAPAAQIFTKLSHWHAKMVLSVVSRHVATNYRYMRYSFPVSRILIAHYSTQPRKTGKVYETAADAVADIQDGAKLLVGGFGLCGIPENLIAALIKHQATNYTVVSNNAGVDNFGLGLLLQKRKIKRMIASYVGENGEFEKQYLAGDLEVELTPQGTLAERIRAGGAGIPAFFTPTAYGTLIHEGGSPIKYTKDKKVEIASQPRYSQTFNGKPYIMEEAITGDFALIKGYKADEMGNLIFNKSARNFNAPMCKAAKITIAEVEEIVPVGSLTPENIHIPGIFVHRIIKGPSFEKRIEKLKVRSEKASSLASTPAAKNRERIARRVAMEFRDGMNVNLGIGIPVLSSNFIPKGVNVMLQSENGILGLGPFPTKDEVDPDLINAGKETVTVVPGASYFGSDDSFAMIRGGHIDITVLGAMEVSQYGDLANWMIPGKLVKGMGGAMDLVAAPGTKTIITMEHTAKDGSHKILSKCNLPLTGKNCVDLIITEKCVFTVDSERGLTLIELAEGITIEDIIASTGAEFQVADNLQKMGQVEV</sequence>
<evidence type="ECO:0000256" key="7">
    <source>
        <dbReference type="PIRNR" id="PIRNR000858"/>
    </source>
</evidence>
<evidence type="ECO:0000313" key="9">
    <source>
        <dbReference type="EnsemblMetazoa" id="LLOJ006055-PA"/>
    </source>
</evidence>
<dbReference type="VEuPathDB" id="VectorBase:LLONM1_005812"/>
<dbReference type="InterPro" id="IPR004164">
    <property type="entry name" value="CoA_transf_AS"/>
</dbReference>
<dbReference type="EnsemblMetazoa" id="LLOJ006055-RA">
    <property type="protein sequence ID" value="LLOJ006055-PA"/>
    <property type="gene ID" value="LLOJ006055"/>
</dbReference>
<evidence type="ECO:0000256" key="2">
    <source>
        <dbReference type="ARBA" id="ARBA00004753"/>
    </source>
</evidence>
<comment type="similarity">
    <text evidence="3 7">Belongs to the 3-oxoacid CoA-transferase family.</text>
</comment>
<dbReference type="Proteomes" id="UP000092461">
    <property type="component" value="Unassembled WGS sequence"/>
</dbReference>
<evidence type="ECO:0000256" key="5">
    <source>
        <dbReference type="ARBA" id="ARBA00022946"/>
    </source>
</evidence>
<keyword evidence="5" id="KW-0809">Transit peptide</keyword>
<name>A0A1B0GJ64_LUTLO</name>
<evidence type="ECO:0000256" key="1">
    <source>
        <dbReference type="ARBA" id="ARBA00004173"/>
    </source>
</evidence>
<dbReference type="GO" id="GO:0046952">
    <property type="term" value="P:ketone body catabolic process"/>
    <property type="evidence" value="ECO:0007669"/>
    <property type="project" value="InterPro"/>
</dbReference>
<keyword evidence="6 7" id="KW-0496">Mitochondrion</keyword>
<dbReference type="EMBL" id="AJWK01019415">
    <property type="status" value="NOT_ANNOTATED_CDS"/>
    <property type="molecule type" value="Genomic_DNA"/>
</dbReference>
<comment type="subcellular location">
    <subcellularLocation>
        <location evidence="1">Mitochondrion</location>
    </subcellularLocation>
</comment>
<dbReference type="AlphaFoldDB" id="A0A1B0GJ64"/>
<dbReference type="UniPathway" id="UPA00929">
    <property type="reaction ID" value="UER00894"/>
</dbReference>
<dbReference type="GO" id="GO:0008260">
    <property type="term" value="F:succinyl-CoA:3-oxo-acid CoA-transferase activity"/>
    <property type="evidence" value="ECO:0007669"/>
    <property type="project" value="UniProtKB-EC"/>
</dbReference>
<accession>A0A1B0GJ64</accession>
<organism evidence="9 10">
    <name type="scientific">Lutzomyia longipalpis</name>
    <name type="common">Sand fly</name>
    <dbReference type="NCBI Taxonomy" id="7200"/>
    <lineage>
        <taxon>Eukaryota</taxon>
        <taxon>Metazoa</taxon>
        <taxon>Ecdysozoa</taxon>
        <taxon>Arthropoda</taxon>
        <taxon>Hexapoda</taxon>
        <taxon>Insecta</taxon>
        <taxon>Pterygota</taxon>
        <taxon>Neoptera</taxon>
        <taxon>Endopterygota</taxon>
        <taxon>Diptera</taxon>
        <taxon>Nematocera</taxon>
        <taxon>Psychodoidea</taxon>
        <taxon>Psychodidae</taxon>
        <taxon>Lutzomyia</taxon>
        <taxon>Lutzomyia</taxon>
    </lineage>
</organism>
<dbReference type="InterPro" id="IPR012792">
    <property type="entry name" value="3-oxoacid_CoA-transf_A"/>
</dbReference>
<dbReference type="PANTHER" id="PTHR13707:SF23">
    <property type="entry name" value="SUCCINYL-COA:3-KETOACID-COENZYME A TRANSFERASE"/>
    <property type="match status" value="1"/>
</dbReference>
<dbReference type="EC" id="2.8.3.5" evidence="7"/>
<feature type="active site" description="5-glutamyl coenzyme A thioester intermediate" evidence="8">
    <location>
        <position position="405"/>
    </location>
</feature>
<dbReference type="InterPro" id="IPR004163">
    <property type="entry name" value="CoA_transf_BS"/>
</dbReference>
<evidence type="ECO:0000256" key="6">
    <source>
        <dbReference type="ARBA" id="ARBA00023128"/>
    </source>
</evidence>
<keyword evidence="10" id="KW-1185">Reference proteome</keyword>
<dbReference type="GO" id="GO:0005739">
    <property type="term" value="C:mitochondrion"/>
    <property type="evidence" value="ECO:0007669"/>
    <property type="project" value="UniProtKB-SubCell"/>
</dbReference>
<evidence type="ECO:0000256" key="3">
    <source>
        <dbReference type="ARBA" id="ARBA00007154"/>
    </source>
</evidence>
<comment type="pathway">
    <text evidence="2 7">Ketone metabolism; succinyl-CoA degradation; acetoacetyl-CoA from succinyl-CoA: step 1/1.</text>
</comment>
<dbReference type="SMART" id="SM00882">
    <property type="entry name" value="CoA_trans"/>
    <property type="match status" value="2"/>
</dbReference>
<comment type="catalytic activity">
    <reaction evidence="7">
        <text>a 3-oxo acid + succinyl-CoA = a 3-oxoacyl-CoA + succinate</text>
        <dbReference type="Rhea" id="RHEA:24564"/>
        <dbReference type="ChEBI" id="CHEBI:30031"/>
        <dbReference type="ChEBI" id="CHEBI:35973"/>
        <dbReference type="ChEBI" id="CHEBI:57292"/>
        <dbReference type="ChEBI" id="CHEBI:90726"/>
        <dbReference type="EC" id="2.8.3.5"/>
    </reaction>
</comment>
<dbReference type="InterPro" id="IPR037171">
    <property type="entry name" value="NagB/RpiA_transferase-like"/>
</dbReference>
<dbReference type="InterPro" id="IPR012791">
    <property type="entry name" value="3-oxoacid_CoA-transf_B"/>
</dbReference>
<evidence type="ECO:0000313" key="10">
    <source>
        <dbReference type="Proteomes" id="UP000092461"/>
    </source>
</evidence>
<dbReference type="PIRSF" id="PIRSF000858">
    <property type="entry name" value="SCOT-t"/>
    <property type="match status" value="1"/>
</dbReference>
<dbReference type="SUPFAM" id="SSF100950">
    <property type="entry name" value="NagB/RpiA/CoA transferase-like"/>
    <property type="match status" value="2"/>
</dbReference>
<dbReference type="PROSITE" id="PS01274">
    <property type="entry name" value="COA_TRANSF_2"/>
    <property type="match status" value="1"/>
</dbReference>
<evidence type="ECO:0000256" key="4">
    <source>
        <dbReference type="ARBA" id="ARBA00022679"/>
    </source>
</evidence>